<keyword evidence="4" id="KW-0175">Coiled coil</keyword>
<dbReference type="GO" id="GO:0046983">
    <property type="term" value="F:protein dimerization activity"/>
    <property type="evidence" value="ECO:0007669"/>
    <property type="project" value="InterPro"/>
</dbReference>
<dbReference type="PANTHER" id="PTHR13935:SF46">
    <property type="entry name" value="TRANSCRIPTION FACTOR BHLH167-RELATED"/>
    <property type="match status" value="1"/>
</dbReference>
<dbReference type="GO" id="GO:0090575">
    <property type="term" value="C:RNA polymerase II transcription regulator complex"/>
    <property type="evidence" value="ECO:0007669"/>
    <property type="project" value="TreeGrafter"/>
</dbReference>
<reference evidence="6" key="1">
    <citation type="submission" date="2021-03" db="EMBL/GenBank/DDBJ databases">
        <authorList>
            <person name="Li Z."/>
            <person name="Yang C."/>
        </authorList>
    </citation>
    <scope>NUCLEOTIDE SEQUENCE</scope>
    <source>
        <strain evidence="6">Dzin_1.0</strain>
        <tissue evidence="6">Leaf</tissue>
    </source>
</reference>
<dbReference type="InterPro" id="IPR036638">
    <property type="entry name" value="HLH_DNA-bd_sf"/>
</dbReference>
<evidence type="ECO:0000256" key="1">
    <source>
        <dbReference type="ARBA" id="ARBA00005510"/>
    </source>
</evidence>
<dbReference type="Pfam" id="PF00010">
    <property type="entry name" value="HLH"/>
    <property type="match status" value="1"/>
</dbReference>
<dbReference type="GO" id="GO:0000977">
    <property type="term" value="F:RNA polymerase II transcription regulatory region sequence-specific DNA binding"/>
    <property type="evidence" value="ECO:0007669"/>
    <property type="project" value="TreeGrafter"/>
</dbReference>
<feature type="domain" description="BHLH" evidence="5">
    <location>
        <begin position="7"/>
        <end position="63"/>
    </location>
</feature>
<dbReference type="EMBL" id="JAGGNH010000005">
    <property type="protein sequence ID" value="KAJ0971549.1"/>
    <property type="molecule type" value="Genomic_DNA"/>
</dbReference>
<accession>A0A9D5CEQ9</accession>
<sequence length="176" mass="20059">MNGGTQAPKLERKTVEKNRRELFNRLLSKLSSVIGKEQTPDCSKDGFKKQEILEEATSYIKKLRGNIETLNQERNRLMQMNCMLGIHSNNESDHGKMDVQVRALDACLEVVLISGLNKNFKLYEVIGILEEEGAEVIHASFSKVEDKIVHIIHSQAISSRIGLEEKRIKERLEELV</sequence>
<keyword evidence="2" id="KW-0805">Transcription regulation</keyword>
<proteinExistence type="inferred from homology"/>
<name>A0A9D5CEQ9_9LILI</name>
<dbReference type="PROSITE" id="PS50888">
    <property type="entry name" value="BHLH"/>
    <property type="match status" value="1"/>
</dbReference>
<protein>
    <recommendedName>
        <fullName evidence="5">BHLH domain-containing protein</fullName>
    </recommendedName>
</protein>
<dbReference type="PANTHER" id="PTHR13935">
    <property type="entry name" value="ACHAETE-SCUTE TRANSCRIPTION FACTOR-RELATED"/>
    <property type="match status" value="1"/>
</dbReference>
<evidence type="ECO:0000313" key="6">
    <source>
        <dbReference type="EMBL" id="KAJ0971549.1"/>
    </source>
</evidence>
<dbReference type="OrthoDB" id="1870484at2759"/>
<comment type="caution">
    <text evidence="6">The sequence shown here is derived from an EMBL/GenBank/DDBJ whole genome shotgun (WGS) entry which is preliminary data.</text>
</comment>
<dbReference type="SUPFAM" id="SSF47459">
    <property type="entry name" value="HLH, helix-loop-helix DNA-binding domain"/>
    <property type="match status" value="1"/>
</dbReference>
<evidence type="ECO:0000256" key="3">
    <source>
        <dbReference type="ARBA" id="ARBA00023163"/>
    </source>
</evidence>
<dbReference type="InterPro" id="IPR015660">
    <property type="entry name" value="MASH1/Ascl1a-like"/>
</dbReference>
<feature type="coiled-coil region" evidence="4">
    <location>
        <begin position="53"/>
        <end position="80"/>
    </location>
</feature>
<evidence type="ECO:0000256" key="4">
    <source>
        <dbReference type="SAM" id="Coils"/>
    </source>
</evidence>
<gene>
    <name evidence="6" type="ORF">J5N97_019508</name>
</gene>
<organism evidence="6 7">
    <name type="scientific">Dioscorea zingiberensis</name>
    <dbReference type="NCBI Taxonomy" id="325984"/>
    <lineage>
        <taxon>Eukaryota</taxon>
        <taxon>Viridiplantae</taxon>
        <taxon>Streptophyta</taxon>
        <taxon>Embryophyta</taxon>
        <taxon>Tracheophyta</taxon>
        <taxon>Spermatophyta</taxon>
        <taxon>Magnoliopsida</taxon>
        <taxon>Liliopsida</taxon>
        <taxon>Dioscoreales</taxon>
        <taxon>Dioscoreaceae</taxon>
        <taxon>Dioscorea</taxon>
    </lineage>
</organism>
<dbReference type="GO" id="GO:0000981">
    <property type="term" value="F:DNA-binding transcription factor activity, RNA polymerase II-specific"/>
    <property type="evidence" value="ECO:0007669"/>
    <property type="project" value="TreeGrafter"/>
</dbReference>
<evidence type="ECO:0000256" key="2">
    <source>
        <dbReference type="ARBA" id="ARBA00023015"/>
    </source>
</evidence>
<keyword evidence="7" id="KW-1185">Reference proteome</keyword>
<reference evidence="6" key="2">
    <citation type="journal article" date="2022" name="Hortic Res">
        <title>The genome of Dioscorea zingiberensis sheds light on the biosynthesis, origin and evolution of the medicinally important diosgenin saponins.</title>
        <authorList>
            <person name="Li Y."/>
            <person name="Tan C."/>
            <person name="Li Z."/>
            <person name="Guo J."/>
            <person name="Li S."/>
            <person name="Chen X."/>
            <person name="Wang C."/>
            <person name="Dai X."/>
            <person name="Yang H."/>
            <person name="Song W."/>
            <person name="Hou L."/>
            <person name="Xu J."/>
            <person name="Tong Z."/>
            <person name="Xu A."/>
            <person name="Yuan X."/>
            <person name="Wang W."/>
            <person name="Yang Q."/>
            <person name="Chen L."/>
            <person name="Sun Z."/>
            <person name="Wang K."/>
            <person name="Pan B."/>
            <person name="Chen J."/>
            <person name="Bao Y."/>
            <person name="Liu F."/>
            <person name="Qi X."/>
            <person name="Gang D.R."/>
            <person name="Wen J."/>
            <person name="Li J."/>
        </authorList>
    </citation>
    <scope>NUCLEOTIDE SEQUENCE</scope>
    <source>
        <strain evidence="6">Dzin_1.0</strain>
    </source>
</reference>
<dbReference type="Proteomes" id="UP001085076">
    <property type="component" value="Miscellaneous, Linkage group lg05"/>
</dbReference>
<comment type="similarity">
    <text evidence="1">Belongs to the bHLH protein family.</text>
</comment>
<dbReference type="InterPro" id="IPR011598">
    <property type="entry name" value="bHLH_dom"/>
</dbReference>
<evidence type="ECO:0000259" key="5">
    <source>
        <dbReference type="PROSITE" id="PS50888"/>
    </source>
</evidence>
<dbReference type="AlphaFoldDB" id="A0A9D5CEQ9"/>
<keyword evidence="3" id="KW-0804">Transcription</keyword>
<dbReference type="Gene3D" id="4.10.280.10">
    <property type="entry name" value="Helix-loop-helix DNA-binding domain"/>
    <property type="match status" value="1"/>
</dbReference>
<evidence type="ECO:0000313" key="7">
    <source>
        <dbReference type="Proteomes" id="UP001085076"/>
    </source>
</evidence>